<name>A0ABS8QC19_9BURK</name>
<feature type="chain" id="PRO_5045799367" description="DUF2846 domain-containing protein" evidence="1">
    <location>
        <begin position="21"/>
        <end position="188"/>
    </location>
</feature>
<comment type="caution">
    <text evidence="2">The sequence shown here is derived from an EMBL/GenBank/DDBJ whole genome shotgun (WGS) entry which is preliminary data.</text>
</comment>
<reference evidence="2" key="1">
    <citation type="submission" date="2021-11" db="EMBL/GenBank/DDBJ databases">
        <title>The complete genome of Massilia sp sp. G4R7.</title>
        <authorList>
            <person name="Liu L."/>
            <person name="Yue J."/>
            <person name="Yuan J."/>
            <person name="Yang F."/>
            <person name="Li L."/>
        </authorList>
    </citation>
    <scope>NUCLEOTIDE SEQUENCE</scope>
    <source>
        <strain evidence="2">G4R7</strain>
    </source>
</reference>
<evidence type="ECO:0000256" key="1">
    <source>
        <dbReference type="SAM" id="SignalP"/>
    </source>
</evidence>
<evidence type="ECO:0000313" key="2">
    <source>
        <dbReference type="EMBL" id="MCD2519078.1"/>
    </source>
</evidence>
<dbReference type="RefSeq" id="WP_231060418.1">
    <property type="nucleotide sequence ID" value="NZ_JAJNOC010000010.1"/>
</dbReference>
<organism evidence="2 3">
    <name type="scientific">Massilia phyllostachyos</name>
    <dbReference type="NCBI Taxonomy" id="2898585"/>
    <lineage>
        <taxon>Bacteria</taxon>
        <taxon>Pseudomonadati</taxon>
        <taxon>Pseudomonadota</taxon>
        <taxon>Betaproteobacteria</taxon>
        <taxon>Burkholderiales</taxon>
        <taxon>Oxalobacteraceae</taxon>
        <taxon>Telluria group</taxon>
        <taxon>Massilia</taxon>
    </lineage>
</organism>
<dbReference type="PROSITE" id="PS51257">
    <property type="entry name" value="PROKAR_LIPOPROTEIN"/>
    <property type="match status" value="1"/>
</dbReference>
<feature type="signal peptide" evidence="1">
    <location>
        <begin position="1"/>
        <end position="20"/>
    </location>
</feature>
<dbReference type="EMBL" id="JAJNOC010000010">
    <property type="protein sequence ID" value="MCD2519078.1"/>
    <property type="molecule type" value="Genomic_DNA"/>
</dbReference>
<evidence type="ECO:0008006" key="4">
    <source>
        <dbReference type="Google" id="ProtNLM"/>
    </source>
</evidence>
<evidence type="ECO:0000313" key="3">
    <source>
        <dbReference type="Proteomes" id="UP001179361"/>
    </source>
</evidence>
<dbReference type="Proteomes" id="UP001179361">
    <property type="component" value="Unassembled WGS sequence"/>
</dbReference>
<keyword evidence="3" id="KW-1185">Reference proteome</keyword>
<sequence>MTRLFAAAILLALVTGCAGLAPTVPGSAPPDPQAGYVAGLFNRQGMSFAMVLRAVDGGGSYILPMGEDTRWPGDLERSSVAVAVKPGTYTVAEWFTYGTVNKEVISRRPNTIAALQAPFVVKAGAVLHLGEISVASLPVPGPNGYTAGIELRVSPRATPWREVRGAFERAYPMLASQPASCILCGAGP</sequence>
<protein>
    <recommendedName>
        <fullName evidence="4">DUF2846 domain-containing protein</fullName>
    </recommendedName>
</protein>
<gene>
    <name evidence="2" type="ORF">LQ564_22510</name>
</gene>
<proteinExistence type="predicted"/>
<accession>A0ABS8QC19</accession>
<keyword evidence="1" id="KW-0732">Signal</keyword>